<organism evidence="2 3">
    <name type="scientific">Puccinia coronata f. sp. avenae</name>
    <dbReference type="NCBI Taxonomy" id="200324"/>
    <lineage>
        <taxon>Eukaryota</taxon>
        <taxon>Fungi</taxon>
        <taxon>Dikarya</taxon>
        <taxon>Basidiomycota</taxon>
        <taxon>Pucciniomycotina</taxon>
        <taxon>Pucciniomycetes</taxon>
        <taxon>Pucciniales</taxon>
        <taxon>Pucciniaceae</taxon>
        <taxon>Puccinia</taxon>
    </lineage>
</organism>
<feature type="compositionally biased region" description="Low complexity" evidence="1">
    <location>
        <begin position="1"/>
        <end position="10"/>
    </location>
</feature>
<evidence type="ECO:0000256" key="1">
    <source>
        <dbReference type="SAM" id="MobiDB-lite"/>
    </source>
</evidence>
<feature type="compositionally biased region" description="Basic and acidic residues" evidence="1">
    <location>
        <begin position="32"/>
        <end position="46"/>
    </location>
</feature>
<proteinExistence type="predicted"/>
<evidence type="ECO:0000313" key="2">
    <source>
        <dbReference type="EMBL" id="PLW34711.1"/>
    </source>
</evidence>
<dbReference type="AlphaFoldDB" id="A0A2N5UAE1"/>
<comment type="caution">
    <text evidence="2">The sequence shown here is derived from an EMBL/GenBank/DDBJ whole genome shotgun (WGS) entry which is preliminary data.</text>
</comment>
<reference evidence="2 3" key="1">
    <citation type="submission" date="2017-11" db="EMBL/GenBank/DDBJ databases">
        <title>De novo assembly and phasing of dikaryotic genomes from two isolates of Puccinia coronata f. sp. avenae, the causal agent of oat crown rust.</title>
        <authorList>
            <person name="Miller M.E."/>
            <person name="Zhang Y."/>
            <person name="Omidvar V."/>
            <person name="Sperschneider J."/>
            <person name="Schwessinger B."/>
            <person name="Raley C."/>
            <person name="Palmer J.M."/>
            <person name="Garnica D."/>
            <person name="Upadhyaya N."/>
            <person name="Rathjen J."/>
            <person name="Taylor J.M."/>
            <person name="Park R.F."/>
            <person name="Dodds P.N."/>
            <person name="Hirsch C.D."/>
            <person name="Kianian S.F."/>
            <person name="Figueroa M."/>
        </authorList>
    </citation>
    <scope>NUCLEOTIDE SEQUENCE [LARGE SCALE GENOMIC DNA]</scope>
    <source>
        <strain evidence="2">12SD80</strain>
    </source>
</reference>
<protein>
    <submittedName>
        <fullName evidence="2">Uncharacterized protein</fullName>
    </submittedName>
</protein>
<accession>A0A2N5UAE1</accession>
<feature type="region of interest" description="Disordered" evidence="1">
    <location>
        <begin position="1"/>
        <end position="60"/>
    </location>
</feature>
<dbReference type="EMBL" id="PGCI01000192">
    <property type="protein sequence ID" value="PLW34711.1"/>
    <property type="molecule type" value="Genomic_DNA"/>
</dbReference>
<sequence length="103" mass="12071">MRRGQNQTNRRNTKATRFELVERKNQAMVSNGKRDSKVSDGHELDATQKTTRGSQKSRDLDFRYLEDEKPVELSSEPEVSVLKTRRSMLKELMWHSSHKHKGE</sequence>
<dbReference type="Proteomes" id="UP000235392">
    <property type="component" value="Unassembled WGS sequence"/>
</dbReference>
<name>A0A2N5UAE1_9BASI</name>
<gene>
    <name evidence="2" type="ORF">PCASD_19482</name>
</gene>
<evidence type="ECO:0000313" key="3">
    <source>
        <dbReference type="Proteomes" id="UP000235392"/>
    </source>
</evidence>
<feature type="compositionally biased region" description="Basic and acidic residues" evidence="1">
    <location>
        <begin position="16"/>
        <end position="25"/>
    </location>
</feature>